<accession>A0AAD7IPA0</accession>
<evidence type="ECO:0000256" key="4">
    <source>
        <dbReference type="ARBA" id="ARBA00022833"/>
    </source>
</evidence>
<evidence type="ECO:0000256" key="3">
    <source>
        <dbReference type="ARBA" id="ARBA00022771"/>
    </source>
</evidence>
<comment type="subcellular location">
    <subcellularLocation>
        <location evidence="1">Nucleus</location>
    </subcellularLocation>
</comment>
<dbReference type="Proteomes" id="UP001215280">
    <property type="component" value="Unassembled WGS sequence"/>
</dbReference>
<keyword evidence="5" id="KW-0539">Nucleus</keyword>
<evidence type="ECO:0000256" key="6">
    <source>
        <dbReference type="SAM" id="MobiDB-lite"/>
    </source>
</evidence>
<dbReference type="AlphaFoldDB" id="A0AAD7IPA0"/>
<dbReference type="GO" id="GO:0008270">
    <property type="term" value="F:zinc ion binding"/>
    <property type="evidence" value="ECO:0007669"/>
    <property type="project" value="UniProtKB-KW"/>
</dbReference>
<keyword evidence="8" id="KW-1185">Reference proteome</keyword>
<evidence type="ECO:0000256" key="5">
    <source>
        <dbReference type="ARBA" id="ARBA00023242"/>
    </source>
</evidence>
<dbReference type="InterPro" id="IPR052035">
    <property type="entry name" value="ZnF_BED_domain_contain"/>
</dbReference>
<keyword evidence="4" id="KW-0862">Zinc</keyword>
<gene>
    <name evidence="7" type="ORF">DFH07DRAFT_748536</name>
</gene>
<evidence type="ECO:0000313" key="8">
    <source>
        <dbReference type="Proteomes" id="UP001215280"/>
    </source>
</evidence>
<evidence type="ECO:0000313" key="7">
    <source>
        <dbReference type="EMBL" id="KAJ7746161.1"/>
    </source>
</evidence>
<dbReference type="EMBL" id="JARJLG010000099">
    <property type="protein sequence ID" value="KAJ7746161.1"/>
    <property type="molecule type" value="Genomic_DNA"/>
</dbReference>
<organism evidence="7 8">
    <name type="scientific">Mycena maculata</name>
    <dbReference type="NCBI Taxonomy" id="230809"/>
    <lineage>
        <taxon>Eukaryota</taxon>
        <taxon>Fungi</taxon>
        <taxon>Dikarya</taxon>
        <taxon>Basidiomycota</taxon>
        <taxon>Agaricomycotina</taxon>
        <taxon>Agaricomycetes</taxon>
        <taxon>Agaricomycetidae</taxon>
        <taxon>Agaricales</taxon>
        <taxon>Marasmiineae</taxon>
        <taxon>Mycenaceae</taxon>
        <taxon>Mycena</taxon>
    </lineage>
</organism>
<evidence type="ECO:0000256" key="1">
    <source>
        <dbReference type="ARBA" id="ARBA00004123"/>
    </source>
</evidence>
<feature type="non-terminal residue" evidence="7">
    <location>
        <position position="301"/>
    </location>
</feature>
<sequence length="301" mass="33747">EAETHTKRGPKNASRDHFHPPIPVKHGGKKRWEFKCKHCTTSLTVERTITKDQSYDDEPAPQPSLCNLATHLKKHGGPNIPVPGAAVPGETRGISAASARIMDEFLRDGQLNPAKVRTQRGFLKVFTAWLVEDDLPFTTGETGGIQRLFEYMQSRFMLPSDTIALDNAPTNDVLIRVLSKILTEKFDIQFVPENSQIHCLAHVVNIVVQKILATLNEADDPDIVDYYLPNKDLPFHYDPAADPDLRDLENERFTTPEGHAENEEDAEADVMTELAEELASLSPLQKAGDLSNYWNHNQFIS</sequence>
<keyword evidence="2" id="KW-0479">Metal-binding</keyword>
<proteinExistence type="predicted"/>
<reference evidence="7" key="1">
    <citation type="submission" date="2023-03" db="EMBL/GenBank/DDBJ databases">
        <title>Massive genome expansion in bonnet fungi (Mycena s.s.) driven by repeated elements and novel gene families across ecological guilds.</title>
        <authorList>
            <consortium name="Lawrence Berkeley National Laboratory"/>
            <person name="Harder C.B."/>
            <person name="Miyauchi S."/>
            <person name="Viragh M."/>
            <person name="Kuo A."/>
            <person name="Thoen E."/>
            <person name="Andreopoulos B."/>
            <person name="Lu D."/>
            <person name="Skrede I."/>
            <person name="Drula E."/>
            <person name="Henrissat B."/>
            <person name="Morin E."/>
            <person name="Kohler A."/>
            <person name="Barry K."/>
            <person name="LaButti K."/>
            <person name="Morin E."/>
            <person name="Salamov A."/>
            <person name="Lipzen A."/>
            <person name="Mereny Z."/>
            <person name="Hegedus B."/>
            <person name="Baldrian P."/>
            <person name="Stursova M."/>
            <person name="Weitz H."/>
            <person name="Taylor A."/>
            <person name="Grigoriev I.V."/>
            <person name="Nagy L.G."/>
            <person name="Martin F."/>
            <person name="Kauserud H."/>
        </authorList>
    </citation>
    <scope>NUCLEOTIDE SEQUENCE</scope>
    <source>
        <strain evidence="7">CBHHK188m</strain>
    </source>
</reference>
<comment type="caution">
    <text evidence="7">The sequence shown here is derived from an EMBL/GenBank/DDBJ whole genome shotgun (WGS) entry which is preliminary data.</text>
</comment>
<protein>
    <submittedName>
        <fullName evidence="7">Uncharacterized protein</fullName>
    </submittedName>
</protein>
<name>A0AAD7IPA0_9AGAR</name>
<feature type="region of interest" description="Disordered" evidence="6">
    <location>
        <begin position="1"/>
        <end position="27"/>
    </location>
</feature>
<keyword evidence="3" id="KW-0863">Zinc-finger</keyword>
<dbReference type="GO" id="GO:0005634">
    <property type="term" value="C:nucleus"/>
    <property type="evidence" value="ECO:0007669"/>
    <property type="project" value="UniProtKB-SubCell"/>
</dbReference>
<dbReference type="PANTHER" id="PTHR46481">
    <property type="entry name" value="ZINC FINGER BED DOMAIN-CONTAINING PROTEIN 4"/>
    <property type="match status" value="1"/>
</dbReference>
<dbReference type="PANTHER" id="PTHR46481:SF10">
    <property type="entry name" value="ZINC FINGER BED DOMAIN-CONTAINING PROTEIN 39"/>
    <property type="match status" value="1"/>
</dbReference>
<evidence type="ECO:0000256" key="2">
    <source>
        <dbReference type="ARBA" id="ARBA00022723"/>
    </source>
</evidence>